<evidence type="ECO:0000256" key="2">
    <source>
        <dbReference type="ARBA" id="ARBA00022801"/>
    </source>
</evidence>
<feature type="active site" evidence="3">
    <location>
        <position position="158"/>
    </location>
</feature>
<dbReference type="PROSITE" id="PS01174">
    <property type="entry name" value="LIPASE_GDXG_SER"/>
    <property type="match status" value="1"/>
</dbReference>
<proteinExistence type="inferred from homology"/>
<evidence type="ECO:0000256" key="1">
    <source>
        <dbReference type="ARBA" id="ARBA00010515"/>
    </source>
</evidence>
<dbReference type="InterPro" id="IPR033140">
    <property type="entry name" value="Lipase_GDXG_put_SER_AS"/>
</dbReference>
<accession>A0ABS0AEM1</accession>
<evidence type="ECO:0000259" key="4">
    <source>
        <dbReference type="Pfam" id="PF07859"/>
    </source>
</evidence>
<dbReference type="Pfam" id="PF07859">
    <property type="entry name" value="Abhydrolase_3"/>
    <property type="match status" value="1"/>
</dbReference>
<dbReference type="PANTHER" id="PTHR48081:SF30">
    <property type="entry name" value="ACETYL-HYDROLASE LIPR-RELATED"/>
    <property type="match status" value="1"/>
</dbReference>
<dbReference type="PANTHER" id="PTHR48081">
    <property type="entry name" value="AB HYDROLASE SUPERFAMILY PROTEIN C4A8.06C"/>
    <property type="match status" value="1"/>
</dbReference>
<dbReference type="InterPro" id="IPR013094">
    <property type="entry name" value="AB_hydrolase_3"/>
</dbReference>
<dbReference type="InterPro" id="IPR050300">
    <property type="entry name" value="GDXG_lipolytic_enzyme"/>
</dbReference>
<dbReference type="RefSeq" id="WP_194855518.1">
    <property type="nucleotide sequence ID" value="NZ_ARXR01000007.1"/>
</dbReference>
<dbReference type="SUPFAM" id="SSF53474">
    <property type="entry name" value="alpha/beta-Hydrolases"/>
    <property type="match status" value="1"/>
</dbReference>
<dbReference type="Proteomes" id="UP000644441">
    <property type="component" value="Unassembled WGS sequence"/>
</dbReference>
<sequence>MSCTRETGGAAPTRGQKILAATLRGSLSVLLKPAFLSRSPVALQRHWLAALSRTTLPARGVPRRRTVLGPVPVELTGNGHSGTVLYLHGGGYVSGAPVTHRALTSHLAKLADASVAVADYRLAPEHPFPAALDDAHRAYLALLEKGHAPERLAVAGDSAGGGLTLALLQRLRDEGQPLPACALMFSPWVDLTLAETPPTVPGEAMLNRQWLAFAAEAYAGDQRDSAGASPLLGNLDGLPPLLIQTGSDEILANDSERLAEALDGADCDARYQRYPGRWHVFQLHAGMLHDADLALAECRDFLHQHWR</sequence>
<organism evidence="5 6">
    <name type="scientific">Alloalcanivorax venustensis ISO4</name>
    <dbReference type="NCBI Taxonomy" id="1177184"/>
    <lineage>
        <taxon>Bacteria</taxon>
        <taxon>Pseudomonadati</taxon>
        <taxon>Pseudomonadota</taxon>
        <taxon>Gammaproteobacteria</taxon>
        <taxon>Oceanospirillales</taxon>
        <taxon>Alcanivoracaceae</taxon>
        <taxon>Alloalcanivorax</taxon>
    </lineage>
</organism>
<feature type="domain" description="Alpha/beta hydrolase fold-3" evidence="4">
    <location>
        <begin position="84"/>
        <end position="282"/>
    </location>
</feature>
<protein>
    <submittedName>
        <fullName evidence="5">Lipase/esterase</fullName>
    </submittedName>
</protein>
<gene>
    <name evidence="5" type="ORF">ISO4_01205</name>
</gene>
<dbReference type="EMBL" id="ARXR01000007">
    <property type="protein sequence ID" value="MBF5052603.1"/>
    <property type="molecule type" value="Genomic_DNA"/>
</dbReference>
<dbReference type="InterPro" id="IPR029058">
    <property type="entry name" value="AB_hydrolase_fold"/>
</dbReference>
<name>A0ABS0AEM1_9GAMM</name>
<evidence type="ECO:0000313" key="5">
    <source>
        <dbReference type="EMBL" id="MBF5052603.1"/>
    </source>
</evidence>
<comment type="caution">
    <text evidence="5">The sequence shown here is derived from an EMBL/GenBank/DDBJ whole genome shotgun (WGS) entry which is preliminary data.</text>
</comment>
<keyword evidence="2" id="KW-0378">Hydrolase</keyword>
<keyword evidence="6" id="KW-1185">Reference proteome</keyword>
<reference evidence="5 6" key="1">
    <citation type="submission" date="2012-09" db="EMBL/GenBank/DDBJ databases">
        <title>Genome Sequence of alkane-degrading Bacterium Alcanivorax venustensis ISO4.</title>
        <authorList>
            <person name="Lai Q."/>
            <person name="Shao Z."/>
        </authorList>
    </citation>
    <scope>NUCLEOTIDE SEQUENCE [LARGE SCALE GENOMIC DNA]</scope>
    <source>
        <strain evidence="5 6">ISO4</strain>
    </source>
</reference>
<dbReference type="Gene3D" id="3.40.50.1820">
    <property type="entry name" value="alpha/beta hydrolase"/>
    <property type="match status" value="1"/>
</dbReference>
<evidence type="ECO:0000256" key="3">
    <source>
        <dbReference type="PROSITE-ProRule" id="PRU10038"/>
    </source>
</evidence>
<evidence type="ECO:0000313" key="6">
    <source>
        <dbReference type="Proteomes" id="UP000644441"/>
    </source>
</evidence>
<comment type="similarity">
    <text evidence="1">Belongs to the 'GDXG' lipolytic enzyme family.</text>
</comment>